<accession>A0ABY8PQR7</accession>
<gene>
    <name evidence="4" type="primary">cysK</name>
    <name evidence="4" type="ORF">JRV97_00055</name>
</gene>
<proteinExistence type="predicted"/>
<dbReference type="NCBIfam" id="TIGR01136">
    <property type="entry name" value="cysKM"/>
    <property type="match status" value="1"/>
</dbReference>
<dbReference type="SUPFAM" id="SSF53686">
    <property type="entry name" value="Tryptophan synthase beta subunit-like PLP-dependent enzymes"/>
    <property type="match status" value="1"/>
</dbReference>
<evidence type="ECO:0000313" key="5">
    <source>
        <dbReference type="Proteomes" id="UP001232493"/>
    </source>
</evidence>
<dbReference type="InterPro" id="IPR005856">
    <property type="entry name" value="Cys_synth"/>
</dbReference>
<reference evidence="4 5" key="1">
    <citation type="submission" date="2021-02" db="EMBL/GenBank/DDBJ databases">
        <title>Characterization of Marinitoga sp. nov. str. BP5-C20A.</title>
        <authorList>
            <person name="Erauso G."/>
            <person name="Postec A."/>
        </authorList>
    </citation>
    <scope>NUCLEOTIDE SEQUENCE [LARGE SCALE GENOMIC DNA]</scope>
    <source>
        <strain evidence="4 5">BP5-C20A</strain>
    </source>
</reference>
<dbReference type="NCBIfam" id="TIGR01139">
    <property type="entry name" value="cysK"/>
    <property type="match status" value="1"/>
</dbReference>
<dbReference type="CDD" id="cd01561">
    <property type="entry name" value="CBS_like"/>
    <property type="match status" value="1"/>
</dbReference>
<evidence type="ECO:0000256" key="1">
    <source>
        <dbReference type="ARBA" id="ARBA00001933"/>
    </source>
</evidence>
<keyword evidence="5" id="KW-1185">Reference proteome</keyword>
<dbReference type="PANTHER" id="PTHR10314">
    <property type="entry name" value="CYSTATHIONINE BETA-SYNTHASE"/>
    <property type="match status" value="1"/>
</dbReference>
<dbReference type="GO" id="GO:0004124">
    <property type="term" value="F:cysteine synthase activity"/>
    <property type="evidence" value="ECO:0007669"/>
    <property type="project" value="UniProtKB-EC"/>
</dbReference>
<dbReference type="InterPro" id="IPR005859">
    <property type="entry name" value="CysK"/>
</dbReference>
<keyword evidence="2" id="KW-0663">Pyridoxal phosphate</keyword>
<evidence type="ECO:0000259" key="3">
    <source>
        <dbReference type="Pfam" id="PF00291"/>
    </source>
</evidence>
<name>A0ABY8PQR7_9BACT</name>
<protein>
    <submittedName>
        <fullName evidence="4">Cysteine synthase A</fullName>
        <ecNumber evidence="4">2.5.1.47</ecNumber>
    </submittedName>
</protein>
<dbReference type="EMBL" id="CP069362">
    <property type="protein sequence ID" value="WGS64984.1"/>
    <property type="molecule type" value="Genomic_DNA"/>
</dbReference>
<dbReference type="Gene3D" id="3.40.50.1100">
    <property type="match status" value="2"/>
</dbReference>
<dbReference type="RefSeq" id="WP_280999038.1">
    <property type="nucleotide sequence ID" value="NZ_CP069362.1"/>
</dbReference>
<evidence type="ECO:0000256" key="2">
    <source>
        <dbReference type="ARBA" id="ARBA00022898"/>
    </source>
</evidence>
<dbReference type="InterPro" id="IPR001926">
    <property type="entry name" value="TrpB-like_PALP"/>
</dbReference>
<feature type="domain" description="Tryptophan synthase beta chain-like PALP" evidence="3">
    <location>
        <begin position="4"/>
        <end position="286"/>
    </location>
</feature>
<dbReference type="Pfam" id="PF00291">
    <property type="entry name" value="PALP"/>
    <property type="match status" value="1"/>
</dbReference>
<dbReference type="InterPro" id="IPR050214">
    <property type="entry name" value="Cys_Synth/Cystath_Beta-Synth"/>
</dbReference>
<evidence type="ECO:0000313" key="4">
    <source>
        <dbReference type="EMBL" id="WGS64984.1"/>
    </source>
</evidence>
<dbReference type="InterPro" id="IPR036052">
    <property type="entry name" value="TrpB-like_PALP_sf"/>
</dbReference>
<dbReference type="EC" id="2.5.1.47" evidence="4"/>
<dbReference type="Proteomes" id="UP001232493">
    <property type="component" value="Chromosome"/>
</dbReference>
<organism evidence="4 5">
    <name type="scientific">Marinitoga aeolica</name>
    <dbReference type="NCBI Taxonomy" id="2809031"/>
    <lineage>
        <taxon>Bacteria</taxon>
        <taxon>Thermotogati</taxon>
        <taxon>Thermotogota</taxon>
        <taxon>Thermotogae</taxon>
        <taxon>Petrotogales</taxon>
        <taxon>Petrotogaceae</taxon>
        <taxon>Marinitoga</taxon>
    </lineage>
</organism>
<sequence length="295" mass="32222">MFDRGIGGTPIITLSKIVKPNKIFVKLEKNNITGSVKDRAAYFMLRKAEIEGKLGKDNNIIVEPTSGNTGIALAAIGKYRGYRVILTMPESMSIERRKILEKYGAELILTPADKGMKGSIEKALEIVNEKNAYMPNQFENPANVLAHELTTGPEILKQMDYNLDIFVAGVGTGGTITGTGKVLKRFFRDKIKIIAVEPENSAVISGKQPGKHRIQGIGAGFIPKNLDVSILDEVITIKDEEAFEMQDILAKKEGLFVGISAAANILAAKKLAEKYPDKKIVTVAPDFGDKYLSLL</sequence>
<comment type="cofactor">
    <cofactor evidence="1">
        <name>pyridoxal 5'-phosphate</name>
        <dbReference type="ChEBI" id="CHEBI:597326"/>
    </cofactor>
</comment>
<keyword evidence="4" id="KW-0808">Transferase</keyword>